<dbReference type="CDD" id="cd00037">
    <property type="entry name" value="CLECT"/>
    <property type="match status" value="1"/>
</dbReference>
<proteinExistence type="predicted"/>
<sequence>MMKASVLLCLAFAYMTAAAGKTKVAAVEETPGEVQNSVPDLTSSVSTEEAQDFGADAPAVMDEVPENGEDEIDAAVRMFCPPGWFRHGSRCYLYVSSQMTWINAEKHCVNQQAALTSVQNPDEYRYLQSLAQVAGKSIAWLGGFYFQGSWLWIDRTGFFYTNWLSPASTTHYQCIFMRSTGGWSNTNCATSLPFFCVRDLNSCN</sequence>
<dbReference type="Pfam" id="PF00059">
    <property type="entry name" value="Lectin_C"/>
    <property type="match status" value="1"/>
</dbReference>
<dbReference type="PROSITE" id="PS50041">
    <property type="entry name" value="C_TYPE_LECTIN_2"/>
    <property type="match status" value="1"/>
</dbReference>
<dbReference type="SMART" id="SM00034">
    <property type="entry name" value="CLECT"/>
    <property type="match status" value="1"/>
</dbReference>
<keyword evidence="1" id="KW-0732">Signal</keyword>
<dbReference type="OrthoDB" id="441660at2759"/>
<feature type="domain" description="C-type lectin" evidence="2">
    <location>
        <begin position="87"/>
        <end position="197"/>
    </location>
</feature>
<dbReference type="KEGG" id="char:122130937"/>
<organism evidence="3 4">
    <name type="scientific">Clupea harengus</name>
    <name type="common">Atlantic herring</name>
    <dbReference type="NCBI Taxonomy" id="7950"/>
    <lineage>
        <taxon>Eukaryota</taxon>
        <taxon>Metazoa</taxon>
        <taxon>Chordata</taxon>
        <taxon>Craniata</taxon>
        <taxon>Vertebrata</taxon>
        <taxon>Euteleostomi</taxon>
        <taxon>Actinopterygii</taxon>
        <taxon>Neopterygii</taxon>
        <taxon>Teleostei</taxon>
        <taxon>Clupei</taxon>
        <taxon>Clupeiformes</taxon>
        <taxon>Clupeoidei</taxon>
        <taxon>Clupeidae</taxon>
        <taxon>Clupea</taxon>
    </lineage>
</organism>
<evidence type="ECO:0000313" key="4">
    <source>
        <dbReference type="RefSeq" id="XP_042561734.1"/>
    </source>
</evidence>
<dbReference type="GeneID" id="122130937"/>
<evidence type="ECO:0000259" key="2">
    <source>
        <dbReference type="PROSITE" id="PS50041"/>
    </source>
</evidence>
<dbReference type="InterPro" id="IPR050111">
    <property type="entry name" value="C-type_lectin/snaclec_domain"/>
</dbReference>
<dbReference type="PANTHER" id="PTHR22803">
    <property type="entry name" value="MANNOSE, PHOSPHOLIPASE, LECTIN RECEPTOR RELATED"/>
    <property type="match status" value="1"/>
</dbReference>
<gene>
    <name evidence="4" type="primary">LOC122130937</name>
</gene>
<feature type="signal peptide" evidence="1">
    <location>
        <begin position="1"/>
        <end position="19"/>
    </location>
</feature>
<evidence type="ECO:0000256" key="1">
    <source>
        <dbReference type="SAM" id="SignalP"/>
    </source>
</evidence>
<dbReference type="Proteomes" id="UP000515152">
    <property type="component" value="Unplaced"/>
</dbReference>
<evidence type="ECO:0000313" key="3">
    <source>
        <dbReference type="Proteomes" id="UP000515152"/>
    </source>
</evidence>
<keyword evidence="3" id="KW-1185">Reference proteome</keyword>
<protein>
    <submittedName>
        <fullName evidence="4">Ladderlectin-like isoform X1</fullName>
    </submittedName>
</protein>
<dbReference type="RefSeq" id="XP_042561734.1">
    <property type="nucleotide sequence ID" value="XM_042705800.1"/>
</dbReference>
<accession>A0A8M1KIU9</accession>
<dbReference type="InterPro" id="IPR001304">
    <property type="entry name" value="C-type_lectin-like"/>
</dbReference>
<reference evidence="4" key="1">
    <citation type="submission" date="2025-08" db="UniProtKB">
        <authorList>
            <consortium name="RefSeq"/>
        </authorList>
    </citation>
    <scope>IDENTIFICATION</scope>
</reference>
<feature type="chain" id="PRO_5035466396" evidence="1">
    <location>
        <begin position="20"/>
        <end position="204"/>
    </location>
</feature>
<dbReference type="AlphaFoldDB" id="A0A8M1KIU9"/>
<name>A0A8M1KIU9_CLUHA</name>